<protein>
    <submittedName>
        <fullName evidence="1">Uncharacterized protein</fullName>
    </submittedName>
</protein>
<comment type="caution">
    <text evidence="1">The sequence shown here is derived from an EMBL/GenBank/DDBJ whole genome shotgun (WGS) entry which is preliminary data.</text>
</comment>
<evidence type="ECO:0000313" key="1">
    <source>
        <dbReference type="EMBL" id="KAH3791557.1"/>
    </source>
</evidence>
<sequence length="86" mass="9174">MVHNVPTDTNCLSGTLDGRPGAVTSVNASKVGVLSRRCYLGLTRAWNVFNTLSDVVSFPINRGSRAIKRTRDVGNATSGSQHTNSL</sequence>
<proteinExistence type="predicted"/>
<accession>A0A9D4J0X6</accession>
<dbReference type="AlphaFoldDB" id="A0A9D4J0X6"/>
<reference evidence="1" key="1">
    <citation type="journal article" date="2019" name="bioRxiv">
        <title>The Genome of the Zebra Mussel, Dreissena polymorpha: A Resource for Invasive Species Research.</title>
        <authorList>
            <person name="McCartney M.A."/>
            <person name="Auch B."/>
            <person name="Kono T."/>
            <person name="Mallez S."/>
            <person name="Zhang Y."/>
            <person name="Obille A."/>
            <person name="Becker A."/>
            <person name="Abrahante J.E."/>
            <person name="Garbe J."/>
            <person name="Badalamenti J.P."/>
            <person name="Herman A."/>
            <person name="Mangelson H."/>
            <person name="Liachko I."/>
            <person name="Sullivan S."/>
            <person name="Sone E.D."/>
            <person name="Koren S."/>
            <person name="Silverstein K.A.T."/>
            <person name="Beckman K.B."/>
            <person name="Gohl D.M."/>
        </authorList>
    </citation>
    <scope>NUCLEOTIDE SEQUENCE</scope>
    <source>
        <strain evidence="1">Duluth1</strain>
        <tissue evidence="1">Whole animal</tissue>
    </source>
</reference>
<organism evidence="1 2">
    <name type="scientific">Dreissena polymorpha</name>
    <name type="common">Zebra mussel</name>
    <name type="synonym">Mytilus polymorpha</name>
    <dbReference type="NCBI Taxonomy" id="45954"/>
    <lineage>
        <taxon>Eukaryota</taxon>
        <taxon>Metazoa</taxon>
        <taxon>Spiralia</taxon>
        <taxon>Lophotrochozoa</taxon>
        <taxon>Mollusca</taxon>
        <taxon>Bivalvia</taxon>
        <taxon>Autobranchia</taxon>
        <taxon>Heteroconchia</taxon>
        <taxon>Euheterodonta</taxon>
        <taxon>Imparidentia</taxon>
        <taxon>Neoheterodontei</taxon>
        <taxon>Myida</taxon>
        <taxon>Dreissenoidea</taxon>
        <taxon>Dreissenidae</taxon>
        <taxon>Dreissena</taxon>
    </lineage>
</organism>
<dbReference type="EMBL" id="JAIWYP010000007">
    <property type="protein sequence ID" value="KAH3791557.1"/>
    <property type="molecule type" value="Genomic_DNA"/>
</dbReference>
<keyword evidence="2" id="KW-1185">Reference proteome</keyword>
<gene>
    <name evidence="1" type="ORF">DPMN_145045</name>
</gene>
<dbReference type="Proteomes" id="UP000828390">
    <property type="component" value="Unassembled WGS sequence"/>
</dbReference>
<name>A0A9D4J0X6_DREPO</name>
<evidence type="ECO:0000313" key="2">
    <source>
        <dbReference type="Proteomes" id="UP000828390"/>
    </source>
</evidence>
<reference evidence="1" key="2">
    <citation type="submission" date="2020-11" db="EMBL/GenBank/DDBJ databases">
        <authorList>
            <person name="McCartney M.A."/>
            <person name="Auch B."/>
            <person name="Kono T."/>
            <person name="Mallez S."/>
            <person name="Becker A."/>
            <person name="Gohl D.M."/>
            <person name="Silverstein K.A.T."/>
            <person name="Koren S."/>
            <person name="Bechman K.B."/>
            <person name="Herman A."/>
            <person name="Abrahante J.E."/>
            <person name="Garbe J."/>
        </authorList>
    </citation>
    <scope>NUCLEOTIDE SEQUENCE</scope>
    <source>
        <strain evidence="1">Duluth1</strain>
        <tissue evidence="1">Whole animal</tissue>
    </source>
</reference>